<feature type="compositionally biased region" description="Polar residues" evidence="1">
    <location>
        <begin position="1"/>
        <end position="18"/>
    </location>
</feature>
<protein>
    <submittedName>
        <fullName evidence="2">Uncharacterized protein</fullName>
    </submittedName>
</protein>
<sequence>MSASSTPSSGDNQPSQATDPLAWRRHLPALASAAAGINEACDAWDAVSDSLCDADGWPLDDKFYGDGKVKRDAEAWKHAEVFLDHGPEVLAGVRAAADGPDYVEGPISDDLRRIRGIDTILFRAEELRHEWDGVMAPMDGSQPSVLHLYQERAEEHRNTEGWHYSHELGCKGPALVRVGEYLAHRADTERPAQTERARVALTRSTHNTPAVSPASPQVPPASHPPAPGRSR</sequence>
<feature type="region of interest" description="Disordered" evidence="1">
    <location>
        <begin position="1"/>
        <end position="23"/>
    </location>
</feature>
<reference evidence="3" key="1">
    <citation type="journal article" date="2013" name="Genome Biol. Evol.">
        <title>The genome sequence of Streptomyces lividans 66 reveals a novel tRNA-dependent peptide biosynthetic system within a metal-related genomic island.</title>
        <authorList>
            <person name="Cruz-Morales P."/>
            <person name="Vijgenboom E."/>
            <person name="Iruegas-Bocardo F."/>
            <person name="Girard G."/>
            <person name="Yanez-Guerra L.A."/>
            <person name="Ramos-Aboites H.E."/>
            <person name="Pernodet J.L."/>
            <person name="Anne J."/>
            <person name="van Wezel G.P."/>
            <person name="Barona-Gomez F."/>
        </authorList>
    </citation>
    <scope>NUCLEOTIDE SEQUENCE [LARGE SCALE GENOMIC DNA]</scope>
    <source>
        <strain evidence="3">1326</strain>
    </source>
</reference>
<dbReference type="Proteomes" id="UP000014062">
    <property type="component" value="Chromosome"/>
</dbReference>
<feature type="compositionally biased region" description="Pro residues" evidence="1">
    <location>
        <begin position="216"/>
        <end position="231"/>
    </location>
</feature>
<dbReference type="AlphaFoldDB" id="A0A7U9DZX9"/>
<evidence type="ECO:0000313" key="2">
    <source>
        <dbReference type="EMBL" id="EOY51067.1"/>
    </source>
</evidence>
<proteinExistence type="predicted"/>
<evidence type="ECO:0000256" key="1">
    <source>
        <dbReference type="SAM" id="MobiDB-lite"/>
    </source>
</evidence>
<name>A0A7U9DZX9_STRLI</name>
<dbReference type="RefSeq" id="WP_016327555.1">
    <property type="nucleotide sequence ID" value="NZ_CM001889.1"/>
</dbReference>
<organism evidence="2 3">
    <name type="scientific">Streptomyces lividans 1326</name>
    <dbReference type="NCBI Taxonomy" id="1200984"/>
    <lineage>
        <taxon>Bacteria</taxon>
        <taxon>Bacillati</taxon>
        <taxon>Actinomycetota</taxon>
        <taxon>Actinomycetes</taxon>
        <taxon>Kitasatosporales</taxon>
        <taxon>Streptomycetaceae</taxon>
        <taxon>Streptomyces</taxon>
    </lineage>
</organism>
<dbReference type="EMBL" id="CM001889">
    <property type="protein sequence ID" value="EOY51067.1"/>
    <property type="molecule type" value="Genomic_DNA"/>
</dbReference>
<feature type="region of interest" description="Disordered" evidence="1">
    <location>
        <begin position="186"/>
        <end position="231"/>
    </location>
</feature>
<feature type="compositionally biased region" description="Basic and acidic residues" evidence="1">
    <location>
        <begin position="186"/>
        <end position="198"/>
    </location>
</feature>
<evidence type="ECO:0000313" key="3">
    <source>
        <dbReference type="Proteomes" id="UP000014062"/>
    </source>
</evidence>
<accession>A0A7U9DZX9</accession>
<gene>
    <name evidence="2" type="ORF">SLI_6360</name>
</gene>